<sequence length="224" mass="26777">MNWRCNMKTNKAFERVCNLISEKYLDNGWKYSKSGHWMSKKDKNFIYKVLFYTSWNNISDKNVVFYGECAILPLKSKDKIVHINTRQCNVPSGQLYWNIANEEEWERIVNEYINWLNSVFMPIVERCTNDLNNFVKEVVERGFYPQKGYMVDINFILKHGSRELAEEAIKRYYDSLEESIKKEFKDNYEMMVYGNEAVSAYGNNMMRNYTNFRTIIDNKIIVTL</sequence>
<dbReference type="KEGG" id="bcz:BCE33L1991"/>
<reference evidence="2" key="1">
    <citation type="journal article" date="2006" name="J. Bacteriol.">
        <title>Pathogenomic sequence analysis of Bacillus cereus and Bacillus thuringiensis isolates closely related to Bacillus anthracis.</title>
        <authorList>
            <person name="Han C.S."/>
            <person name="Xie G."/>
            <person name="Challacombe J.F."/>
            <person name="Altherr M.R."/>
            <person name="Bhotika S.S."/>
            <person name="Brown N."/>
            <person name="Bruce D."/>
            <person name="Campbell C.S."/>
            <person name="Campbell M.L."/>
            <person name="Chen J."/>
            <person name="Chertkov O."/>
            <person name="Cleland C."/>
            <person name="Dimitrijevic M."/>
            <person name="Doggett N.A."/>
            <person name="Fawcett J.J."/>
            <person name="Glavina T."/>
            <person name="Goodwin L.A."/>
            <person name="Green L.D."/>
            <person name="Hill K.K."/>
            <person name="Hitchcock P."/>
            <person name="Jackson P.J."/>
            <person name="Keim P."/>
            <person name="Kewalramani A.R."/>
            <person name="Longmire J."/>
            <person name="Lucas S."/>
            <person name="Malfatti S."/>
            <person name="McMurry K."/>
            <person name="Meincke L.J."/>
            <person name="Misra M."/>
            <person name="Moseman B.L."/>
            <person name="Mundt M."/>
            <person name="Munk A.C."/>
            <person name="Okinaka R.T."/>
            <person name="Parson-Quintana B."/>
            <person name="Reilly L.P."/>
            <person name="Richardson P."/>
            <person name="Robinson D.L."/>
            <person name="Rubin E."/>
            <person name="Saunders E."/>
            <person name="Tapia R."/>
            <person name="Tesmer J.G."/>
            <person name="Thayer N."/>
            <person name="Thompson L.S."/>
            <person name="Tice H."/>
            <person name="Ticknor L.O."/>
            <person name="Wills P.L."/>
            <person name="Brettin T.S."/>
            <person name="Gilna P."/>
        </authorList>
    </citation>
    <scope>NUCLEOTIDE SEQUENCE [LARGE SCALE GENOMIC DNA]</scope>
    <source>
        <strain evidence="2">ZK / E33L</strain>
    </source>
</reference>
<evidence type="ECO:0008006" key="3">
    <source>
        <dbReference type="Google" id="ProtNLM"/>
    </source>
</evidence>
<gene>
    <name evidence="1" type="ordered locus">BCE33L1991</name>
</gene>
<name>Q63BY4_BACCZ</name>
<evidence type="ECO:0000313" key="1">
    <source>
        <dbReference type="EMBL" id="AAU18267.1"/>
    </source>
</evidence>
<dbReference type="AlphaFoldDB" id="Q63BY4"/>
<dbReference type="EMBL" id="CP000001">
    <property type="protein sequence ID" value="AAU18267.1"/>
    <property type="molecule type" value="Genomic_DNA"/>
</dbReference>
<proteinExistence type="predicted"/>
<organism evidence="1 2">
    <name type="scientific">Bacillus cereus (strain ZK / E33L)</name>
    <dbReference type="NCBI Taxonomy" id="288681"/>
    <lineage>
        <taxon>Bacteria</taxon>
        <taxon>Bacillati</taxon>
        <taxon>Bacillota</taxon>
        <taxon>Bacilli</taxon>
        <taxon>Bacillales</taxon>
        <taxon>Bacillaceae</taxon>
        <taxon>Bacillus</taxon>
        <taxon>Bacillus cereus group</taxon>
    </lineage>
</organism>
<evidence type="ECO:0000313" key="2">
    <source>
        <dbReference type="Proteomes" id="UP000002612"/>
    </source>
</evidence>
<accession>Q63BY4</accession>
<protein>
    <recommendedName>
        <fullName evidence="3">DUF4304 domain-containing protein</fullName>
    </recommendedName>
</protein>
<dbReference type="Proteomes" id="UP000002612">
    <property type="component" value="Chromosome"/>
</dbReference>